<gene>
    <name evidence="10" type="primary">metG</name>
    <name evidence="11" type="ORF">GA0071312_0036</name>
    <name evidence="10" type="ORF">HLUCCO17_07890</name>
</gene>
<dbReference type="PANTHER" id="PTHR45765:SF1">
    <property type="entry name" value="METHIONINE--TRNA LIGASE, CYTOPLASMIC"/>
    <property type="match status" value="1"/>
</dbReference>
<dbReference type="InterPro" id="IPR029038">
    <property type="entry name" value="MetRS_Zn"/>
</dbReference>
<feature type="region of interest" description="Disordered" evidence="8">
    <location>
        <begin position="528"/>
        <end position="549"/>
    </location>
</feature>
<comment type="catalytic activity">
    <reaction evidence="6">
        <text>tRNA(Met) + L-methionine + ATP = L-methionyl-tRNA(Met) + AMP + diphosphate</text>
        <dbReference type="Rhea" id="RHEA:13481"/>
        <dbReference type="Rhea" id="RHEA-COMP:9667"/>
        <dbReference type="Rhea" id="RHEA-COMP:9698"/>
        <dbReference type="ChEBI" id="CHEBI:30616"/>
        <dbReference type="ChEBI" id="CHEBI:33019"/>
        <dbReference type="ChEBI" id="CHEBI:57844"/>
        <dbReference type="ChEBI" id="CHEBI:78442"/>
        <dbReference type="ChEBI" id="CHEBI:78530"/>
        <dbReference type="ChEBI" id="CHEBI:456215"/>
        <dbReference type="EC" id="6.1.1.10"/>
    </reaction>
</comment>
<dbReference type="STRING" id="1653334.GA0071312_0036"/>
<dbReference type="GO" id="GO:0005829">
    <property type="term" value="C:cytosol"/>
    <property type="evidence" value="ECO:0007669"/>
    <property type="project" value="TreeGrafter"/>
</dbReference>
<dbReference type="OrthoDB" id="9810191at2"/>
<organism evidence="10 12">
    <name type="scientific">Saliniramus fredricksonii</name>
    <dbReference type="NCBI Taxonomy" id="1653334"/>
    <lineage>
        <taxon>Bacteria</taxon>
        <taxon>Pseudomonadati</taxon>
        <taxon>Pseudomonadota</taxon>
        <taxon>Alphaproteobacteria</taxon>
        <taxon>Hyphomicrobiales</taxon>
        <taxon>Salinarimonadaceae</taxon>
        <taxon>Saliniramus</taxon>
    </lineage>
</organism>
<dbReference type="Gene3D" id="2.20.28.20">
    <property type="entry name" value="Methionyl-tRNA synthetase, Zn-domain"/>
    <property type="match status" value="1"/>
</dbReference>
<dbReference type="Pfam" id="PF09334">
    <property type="entry name" value="tRNA-synt_1g"/>
    <property type="match status" value="2"/>
</dbReference>
<evidence type="ECO:0000256" key="7">
    <source>
        <dbReference type="RuleBase" id="RU363039"/>
    </source>
</evidence>
<dbReference type="InterPro" id="IPR023458">
    <property type="entry name" value="Met-tRNA_ligase_1"/>
</dbReference>
<dbReference type="PANTHER" id="PTHR45765">
    <property type="entry name" value="METHIONINE--TRNA LIGASE"/>
    <property type="match status" value="1"/>
</dbReference>
<dbReference type="AlphaFoldDB" id="A0A0P7XU39"/>
<evidence type="ECO:0000256" key="4">
    <source>
        <dbReference type="ARBA" id="ARBA00022917"/>
    </source>
</evidence>
<reference evidence="11 13" key="2">
    <citation type="submission" date="2016-08" db="EMBL/GenBank/DDBJ databases">
        <authorList>
            <person name="Varghese N."/>
            <person name="Submissions Spin"/>
        </authorList>
    </citation>
    <scope>NUCLEOTIDE SEQUENCE [LARGE SCALE GENOMIC DNA]</scope>
    <source>
        <strain evidence="11 13">HL-109</strain>
    </source>
</reference>
<keyword evidence="4 7" id="KW-0648">Protein biosynthesis</keyword>
<comment type="caution">
    <text evidence="10">The sequence shown here is derived from an EMBL/GenBank/DDBJ whole genome shotgun (WGS) entry which is preliminary data.</text>
</comment>
<evidence type="ECO:0000259" key="9">
    <source>
        <dbReference type="Pfam" id="PF09334"/>
    </source>
</evidence>
<accession>A0A0P7XU39</accession>
<evidence type="ECO:0000313" key="10">
    <source>
        <dbReference type="EMBL" id="KPQ11049.1"/>
    </source>
</evidence>
<dbReference type="Gene3D" id="3.40.50.620">
    <property type="entry name" value="HUPs"/>
    <property type="match status" value="1"/>
</dbReference>
<dbReference type="InterPro" id="IPR014729">
    <property type="entry name" value="Rossmann-like_a/b/a_fold"/>
</dbReference>
<dbReference type="Proteomes" id="UP000050497">
    <property type="component" value="Unassembled WGS sequence"/>
</dbReference>
<dbReference type="GO" id="GO:0004825">
    <property type="term" value="F:methionine-tRNA ligase activity"/>
    <property type="evidence" value="ECO:0007669"/>
    <property type="project" value="UniProtKB-EC"/>
</dbReference>
<dbReference type="Proteomes" id="UP000182800">
    <property type="component" value="Unassembled WGS sequence"/>
</dbReference>
<evidence type="ECO:0000256" key="6">
    <source>
        <dbReference type="ARBA" id="ARBA00047364"/>
    </source>
</evidence>
<evidence type="ECO:0000256" key="3">
    <source>
        <dbReference type="ARBA" id="ARBA00022840"/>
    </source>
</evidence>
<dbReference type="InterPro" id="IPR015413">
    <property type="entry name" value="Methionyl/Leucyl_tRNA_Synth"/>
</dbReference>
<evidence type="ECO:0000256" key="2">
    <source>
        <dbReference type="ARBA" id="ARBA00022741"/>
    </source>
</evidence>
<feature type="domain" description="Methionyl/Leucyl tRNA synthetase" evidence="9">
    <location>
        <begin position="27"/>
        <end position="249"/>
    </location>
</feature>
<evidence type="ECO:0000313" key="13">
    <source>
        <dbReference type="Proteomes" id="UP000182800"/>
    </source>
</evidence>
<evidence type="ECO:0000256" key="1">
    <source>
        <dbReference type="ARBA" id="ARBA00022598"/>
    </source>
</evidence>
<reference evidence="10 12" key="1">
    <citation type="submission" date="2015-09" db="EMBL/GenBank/DDBJ databases">
        <title>Identification and resolution of microdiversity through metagenomic sequencing of parallel consortia.</title>
        <authorList>
            <person name="Nelson W.C."/>
            <person name="Romine M.F."/>
            <person name="Lindemann S.R."/>
        </authorList>
    </citation>
    <scope>NUCLEOTIDE SEQUENCE [LARGE SCALE GENOMIC DNA]</scope>
    <source>
        <strain evidence="10">HL-109</strain>
    </source>
</reference>
<dbReference type="EMBL" id="FMBM01000001">
    <property type="protein sequence ID" value="SCC78019.1"/>
    <property type="molecule type" value="Genomic_DNA"/>
</dbReference>
<dbReference type="EC" id="6.1.1.10" evidence="10"/>
<evidence type="ECO:0000256" key="5">
    <source>
        <dbReference type="ARBA" id="ARBA00023146"/>
    </source>
</evidence>
<keyword evidence="13" id="KW-1185">Reference proteome</keyword>
<proteinExistence type="inferred from homology"/>
<keyword evidence="3 7" id="KW-0067">ATP-binding</keyword>
<dbReference type="GO" id="GO:0005524">
    <property type="term" value="F:ATP binding"/>
    <property type="evidence" value="ECO:0007669"/>
    <property type="project" value="UniProtKB-KW"/>
</dbReference>
<keyword evidence="5 7" id="KW-0030">Aminoacyl-tRNA synthetase</keyword>
<protein>
    <submittedName>
        <fullName evidence="10">Methionyl-tRNA synthetase</fullName>
        <ecNumber evidence="10">6.1.1.10</ecNumber>
    </submittedName>
</protein>
<dbReference type="SUPFAM" id="SSF52374">
    <property type="entry name" value="Nucleotidylyl transferase"/>
    <property type="match status" value="1"/>
</dbReference>
<evidence type="ECO:0000313" key="12">
    <source>
        <dbReference type="Proteomes" id="UP000050497"/>
    </source>
</evidence>
<sequence length="549" mass="59117">MPVPFPALGERLAKPAEIVISPVNLTANGPAHLGHVGGPFLRMDVLARACRRAGHRVRQVLSNDHFENHVVVKARAMGRDPAAFARENDRLIAKGLAALDITFDTFPDTGDPAVLARFRDVAGALAGALDAGGKVVLRRESLPVDDAPVAGFEAGTAPIEERFCIGGWFACNCPACGAPSGSFFCEACGAHYSPAEAPQPRSRRGNITGFAESACLYLDLRPVKALAQSWARMRIEAPFREVAQRFLDNSRPEIRLTVPGLHGLAWDDRRFRDSQILFSYSSLLYAHHILLGEFLADEGGANPFEAGHPALLIGATAIDNTVPMLAGVTGCALAQTRYRGFDRIYFNHFLHLDGEKFSTSRGHVIWSHDLEGVPGLDTDILRWYLCSIAPEDAAGNFVRAECAAFHERVRATLDRRLQALAAILAAEAQTAPDPDPGIGAPMRDLLQTQHECLGGDGLRLRRFAATLDAALALGEAITTPAQAQAWMRGFAILASPVMPRLAQELWRAAGLDGAPQCADFARPARPVPAALPRRDGPPLTRAALDALTP</sequence>
<comment type="similarity">
    <text evidence="7">Belongs to the class-I aminoacyl-tRNA synthetase family.</text>
</comment>
<evidence type="ECO:0000313" key="11">
    <source>
        <dbReference type="EMBL" id="SCC78019.1"/>
    </source>
</evidence>
<name>A0A0P7XU39_9HYPH</name>
<dbReference type="GO" id="GO:0006431">
    <property type="term" value="P:methionyl-tRNA aminoacylation"/>
    <property type="evidence" value="ECO:0007669"/>
    <property type="project" value="TreeGrafter"/>
</dbReference>
<keyword evidence="2 7" id="KW-0547">Nucleotide-binding</keyword>
<dbReference type="EMBL" id="LJSX01000010">
    <property type="protein sequence ID" value="KPQ11049.1"/>
    <property type="molecule type" value="Genomic_DNA"/>
</dbReference>
<feature type="domain" description="Methionyl/Leucyl tRNA synthetase" evidence="9">
    <location>
        <begin position="332"/>
        <end position="402"/>
    </location>
</feature>
<evidence type="ECO:0000256" key="8">
    <source>
        <dbReference type="SAM" id="MobiDB-lite"/>
    </source>
</evidence>
<dbReference type="PATRIC" id="fig|1653334.4.peg.2655"/>
<keyword evidence="1 7" id="KW-0436">Ligase</keyword>
<dbReference type="RefSeq" id="WP_074443132.1">
    <property type="nucleotide sequence ID" value="NZ_FMBM01000001.1"/>
</dbReference>